<name>A0A1C4AA62_9BACT</name>
<dbReference type="PROSITE" id="PS51257">
    <property type="entry name" value="PROKAR_LIPOPROTEIN"/>
    <property type="match status" value="1"/>
</dbReference>
<organism evidence="3 4">
    <name type="scientific">Chitinophaga costaii</name>
    <dbReference type="NCBI Taxonomy" id="1335309"/>
    <lineage>
        <taxon>Bacteria</taxon>
        <taxon>Pseudomonadati</taxon>
        <taxon>Bacteroidota</taxon>
        <taxon>Chitinophagia</taxon>
        <taxon>Chitinophagales</taxon>
        <taxon>Chitinophagaceae</taxon>
        <taxon>Chitinophaga</taxon>
    </lineage>
</organism>
<sequence length="152" mass="17176">MKKSLLLVLSVLLFACQENKAQQEQKEKAKENVEKAGQNLKSAAQNTGDYLAMQKDSVKAALQEQLDKVDKKMGDLKEDGAAKTADTKQKLQHWHDVLSRKIDDVQQSSGDKWEETKTGANLLLTKSNRAWDRIKQGIRETFSDQDSTKKDK</sequence>
<keyword evidence="4" id="KW-1185">Reference proteome</keyword>
<dbReference type="EMBL" id="FMAR01000002">
    <property type="protein sequence ID" value="SCB91488.1"/>
    <property type="molecule type" value="Genomic_DNA"/>
</dbReference>
<reference evidence="3 4" key="1">
    <citation type="submission" date="2016-08" db="EMBL/GenBank/DDBJ databases">
        <authorList>
            <person name="Seilhamer J.J."/>
        </authorList>
    </citation>
    <scope>NUCLEOTIDE SEQUENCE [LARGE SCALE GENOMIC DNA]</scope>
    <source>
        <strain evidence="3 4">A37T2</strain>
    </source>
</reference>
<feature type="chain" id="PRO_5008688578" description="Lipoprotein" evidence="2">
    <location>
        <begin position="22"/>
        <end position="152"/>
    </location>
</feature>
<keyword evidence="2" id="KW-0732">Signal</keyword>
<protein>
    <recommendedName>
        <fullName evidence="5">Lipoprotein</fullName>
    </recommendedName>
</protein>
<gene>
    <name evidence="3" type="ORF">GA0116948_10238</name>
</gene>
<dbReference type="OrthoDB" id="675642at2"/>
<evidence type="ECO:0008006" key="5">
    <source>
        <dbReference type="Google" id="ProtNLM"/>
    </source>
</evidence>
<evidence type="ECO:0000256" key="2">
    <source>
        <dbReference type="SAM" id="SignalP"/>
    </source>
</evidence>
<feature type="signal peptide" evidence="2">
    <location>
        <begin position="1"/>
        <end position="21"/>
    </location>
</feature>
<dbReference type="STRING" id="1335309.GA0116948_10238"/>
<feature type="coiled-coil region" evidence="1">
    <location>
        <begin position="12"/>
        <end position="79"/>
    </location>
</feature>
<dbReference type="Proteomes" id="UP000242818">
    <property type="component" value="Unassembled WGS sequence"/>
</dbReference>
<accession>A0A1C4AA62</accession>
<dbReference type="AlphaFoldDB" id="A0A1C4AA62"/>
<evidence type="ECO:0000256" key="1">
    <source>
        <dbReference type="SAM" id="Coils"/>
    </source>
</evidence>
<dbReference type="RefSeq" id="WP_123891741.1">
    <property type="nucleotide sequence ID" value="NZ_FMAR01000002.1"/>
</dbReference>
<evidence type="ECO:0000313" key="3">
    <source>
        <dbReference type="EMBL" id="SCB91488.1"/>
    </source>
</evidence>
<proteinExistence type="predicted"/>
<keyword evidence="1" id="KW-0175">Coiled coil</keyword>
<evidence type="ECO:0000313" key="4">
    <source>
        <dbReference type="Proteomes" id="UP000242818"/>
    </source>
</evidence>